<organism evidence="1">
    <name type="scientific">uncultured Caudovirales phage</name>
    <dbReference type="NCBI Taxonomy" id="2100421"/>
    <lineage>
        <taxon>Viruses</taxon>
        <taxon>Duplodnaviria</taxon>
        <taxon>Heunggongvirae</taxon>
        <taxon>Uroviricota</taxon>
        <taxon>Caudoviricetes</taxon>
        <taxon>Peduoviridae</taxon>
        <taxon>Maltschvirus</taxon>
        <taxon>Maltschvirus maltsch</taxon>
    </lineage>
</organism>
<proteinExistence type="predicted"/>
<name>A0A6J5P7X9_9CAUD</name>
<gene>
    <name evidence="1" type="ORF">UFOVP869_1</name>
</gene>
<dbReference type="EMBL" id="LR796803">
    <property type="protein sequence ID" value="CAB4167172.1"/>
    <property type="molecule type" value="Genomic_DNA"/>
</dbReference>
<sequence>MPNEQITVPLFTAGEVLTAANMNLSAGTGVPVFTNTTTRDAAFGGTGEKVLAEGQLCYLSSTNVVQYYDGAAWATVGPSTASGLNFIKSQVIGSGVQTVTVTNAFSTTYDDYRIVVSNTTLSGGGILYMTINGSAGSTYGSSGYSMSYTTSTLTGDFTGATSAQ</sequence>
<reference evidence="1" key="1">
    <citation type="submission" date="2020-04" db="EMBL/GenBank/DDBJ databases">
        <authorList>
            <person name="Chiriac C."/>
            <person name="Salcher M."/>
            <person name="Ghai R."/>
            <person name="Kavagutti S V."/>
        </authorList>
    </citation>
    <scope>NUCLEOTIDE SEQUENCE</scope>
</reference>
<accession>A0A6J5P7X9</accession>
<protein>
    <submittedName>
        <fullName evidence="1">Uncharacterized protein</fullName>
    </submittedName>
</protein>
<evidence type="ECO:0000313" key="1">
    <source>
        <dbReference type="EMBL" id="CAB4167172.1"/>
    </source>
</evidence>
<feature type="non-terminal residue" evidence="1">
    <location>
        <position position="164"/>
    </location>
</feature>